<dbReference type="RefSeq" id="WP_109265818.1">
    <property type="nucleotide sequence ID" value="NZ_QEWP01000020.1"/>
</dbReference>
<dbReference type="Pfam" id="PF11589">
    <property type="entry name" value="DUF3244"/>
    <property type="match status" value="1"/>
</dbReference>
<proteinExistence type="predicted"/>
<dbReference type="EMBL" id="QEWP01000020">
    <property type="protein sequence ID" value="PWD98036.1"/>
    <property type="molecule type" value="Genomic_DNA"/>
</dbReference>
<sequence>MNYKMFILAIVLLIPVFFASPLRADEEPSQEEQERVDLLRTRDIIIRSFSMKSFSTTKTLEVSVEAAFDESEMSIFVSNYYGEVVVNIDGQLNGSSVSESFYVNGSSECSVDISSLEPGEYTIEIDTADSSFVGKFVIEN</sequence>
<evidence type="ECO:0000313" key="2">
    <source>
        <dbReference type="EMBL" id="PWD98036.1"/>
    </source>
</evidence>
<protein>
    <recommendedName>
        <fullName evidence="4">DUF3244 domain-containing protein</fullName>
    </recommendedName>
</protein>
<feature type="signal peptide" evidence="1">
    <location>
        <begin position="1"/>
        <end position="24"/>
    </location>
</feature>
<dbReference type="AlphaFoldDB" id="A0A2U2B4Q4"/>
<comment type="caution">
    <text evidence="2">The sequence shown here is derived from an EMBL/GenBank/DDBJ whole genome shotgun (WGS) entry which is preliminary data.</text>
</comment>
<reference evidence="2 3" key="1">
    <citation type="submission" date="2018-05" db="EMBL/GenBank/DDBJ databases">
        <title>Marinilabilia rubrum sp. nov., isolated from saltern sediment.</title>
        <authorList>
            <person name="Zhang R."/>
        </authorList>
    </citation>
    <scope>NUCLEOTIDE SEQUENCE [LARGE SCALE GENOMIC DNA]</scope>
    <source>
        <strain evidence="2 3">WTE16</strain>
    </source>
</reference>
<keyword evidence="3" id="KW-1185">Reference proteome</keyword>
<evidence type="ECO:0000256" key="1">
    <source>
        <dbReference type="SAM" id="SignalP"/>
    </source>
</evidence>
<dbReference type="InterPro" id="IPR021638">
    <property type="entry name" value="DUF3244"/>
</dbReference>
<evidence type="ECO:0008006" key="4">
    <source>
        <dbReference type="Google" id="ProtNLM"/>
    </source>
</evidence>
<dbReference type="Proteomes" id="UP000244956">
    <property type="component" value="Unassembled WGS sequence"/>
</dbReference>
<dbReference type="OrthoDB" id="1001960at2"/>
<keyword evidence="1" id="KW-0732">Signal</keyword>
<name>A0A2U2B4Q4_9BACT</name>
<gene>
    <name evidence="2" type="ORF">DDZ16_17735</name>
</gene>
<dbReference type="Gene3D" id="2.60.40.3080">
    <property type="match status" value="1"/>
</dbReference>
<evidence type="ECO:0000313" key="3">
    <source>
        <dbReference type="Proteomes" id="UP000244956"/>
    </source>
</evidence>
<accession>A0A2U2B4Q4</accession>
<organism evidence="2 3">
    <name type="scientific">Marinilabilia rubra</name>
    <dbReference type="NCBI Taxonomy" id="2162893"/>
    <lineage>
        <taxon>Bacteria</taxon>
        <taxon>Pseudomonadati</taxon>
        <taxon>Bacteroidota</taxon>
        <taxon>Bacteroidia</taxon>
        <taxon>Marinilabiliales</taxon>
        <taxon>Marinilabiliaceae</taxon>
        <taxon>Marinilabilia</taxon>
    </lineage>
</organism>
<feature type="chain" id="PRO_5015439535" description="DUF3244 domain-containing protein" evidence="1">
    <location>
        <begin position="25"/>
        <end position="140"/>
    </location>
</feature>